<keyword evidence="6" id="KW-1185">Reference proteome</keyword>
<feature type="domain" description="Cryptochrome/DNA photolyase FAD-binding" evidence="4">
    <location>
        <begin position="77"/>
        <end position="198"/>
    </location>
</feature>
<dbReference type="InterPro" id="IPR005101">
    <property type="entry name" value="Cryptochr/Photolyase_FAD-bd"/>
</dbReference>
<evidence type="ECO:0000256" key="2">
    <source>
        <dbReference type="ARBA" id="ARBA00022827"/>
    </source>
</evidence>
<reference evidence="6" key="1">
    <citation type="submission" date="2016-11" db="EMBL/GenBank/DDBJ databases">
        <title>Trade-off between light-utilization and light-protection in marine flavobacteria.</title>
        <authorList>
            <person name="Kumagai Y."/>
            <person name="Yoshizawa S."/>
            <person name="Kogure K."/>
        </authorList>
    </citation>
    <scope>NUCLEOTIDE SEQUENCE [LARGE SCALE GENOMIC DNA]</scope>
    <source>
        <strain evidence="6">SG-18</strain>
    </source>
</reference>
<keyword evidence="5" id="KW-0456">Lyase</keyword>
<dbReference type="InterPro" id="IPR002081">
    <property type="entry name" value="Cryptochrome/DNA_photolyase_1"/>
</dbReference>
<evidence type="ECO:0000256" key="3">
    <source>
        <dbReference type="PIRSR" id="PIRSR602081-1"/>
    </source>
</evidence>
<dbReference type="Gene3D" id="1.10.579.10">
    <property type="entry name" value="DNA Cyclobutane Dipyrimidine Photolyase, subunit A, domain 3"/>
    <property type="match status" value="1"/>
</dbReference>
<dbReference type="GO" id="GO:0003904">
    <property type="term" value="F:deoxyribodipyrimidine photo-lyase activity"/>
    <property type="evidence" value="ECO:0007669"/>
    <property type="project" value="TreeGrafter"/>
</dbReference>
<comment type="caution">
    <text evidence="5">The sequence shown here is derived from an EMBL/GenBank/DDBJ whole genome shotgun (WGS) entry which is preliminary data.</text>
</comment>
<feature type="binding site" evidence="3">
    <location>
        <begin position="174"/>
        <end position="176"/>
    </location>
    <ligand>
        <name>FAD</name>
        <dbReference type="ChEBI" id="CHEBI:57692"/>
    </ligand>
</feature>
<feature type="binding site" evidence="3">
    <location>
        <position position="31"/>
    </location>
    <ligand>
        <name>FAD</name>
        <dbReference type="ChEBI" id="CHEBI:57692"/>
    </ligand>
</feature>
<dbReference type="AlphaFoldDB" id="A0A2S7T859"/>
<keyword evidence="2 3" id="KW-0274">FAD</keyword>
<organism evidence="5 6">
    <name type="scientific">Aureicoccus marinus</name>
    <dbReference type="NCBI Taxonomy" id="754435"/>
    <lineage>
        <taxon>Bacteria</taxon>
        <taxon>Pseudomonadati</taxon>
        <taxon>Bacteroidota</taxon>
        <taxon>Flavobacteriia</taxon>
        <taxon>Flavobacteriales</taxon>
        <taxon>Flavobacteriaceae</taxon>
        <taxon>Aureicoccus</taxon>
    </lineage>
</organism>
<gene>
    <name evidence="5" type="ORF">BST99_10640</name>
</gene>
<dbReference type="RefSeq" id="WP_105001792.1">
    <property type="nucleotide sequence ID" value="NZ_MQVX01000001.1"/>
</dbReference>
<dbReference type="GO" id="GO:0071949">
    <property type="term" value="F:FAD binding"/>
    <property type="evidence" value="ECO:0007669"/>
    <property type="project" value="TreeGrafter"/>
</dbReference>
<keyword evidence="1 3" id="KW-0285">Flavoprotein</keyword>
<evidence type="ECO:0000256" key="1">
    <source>
        <dbReference type="ARBA" id="ARBA00022630"/>
    </source>
</evidence>
<protein>
    <submittedName>
        <fullName evidence="5">Deoxyribodipyrimidine photolyase</fullName>
    </submittedName>
</protein>
<dbReference type="PANTHER" id="PTHR11455:SF18">
    <property type="entry name" value="SI:CH1073-390K14.1"/>
    <property type="match status" value="1"/>
</dbReference>
<dbReference type="EMBL" id="MQVX01000001">
    <property type="protein sequence ID" value="PQJ16122.1"/>
    <property type="molecule type" value="Genomic_DNA"/>
</dbReference>
<sequence length="375" mass="44108">MNDLFDNKIRAFPTTYEDILYRMKQVQPIKYGKTRNFLNGAVTYLSPYISRGVISTKQVLDWVREETPYSLSSMEKFIQELAWRDYWQQVQKAKGEAIDHDLKNIQEPIAHTAMPISIGQAQTGIEAIDRGIKNLYKTGYMHNHLRMYTASICCNMGQSHWKTPAKWMYYHLLDGDWASNALSWQWVAGANSNKKYYANQENINKYCFTKQRGSFLDVAYQDFPDMPVPEVLKEAAMPELNTPLPESDTLEIHMEVPTYVYNFYNLDPRWEQEEDANRVLLLEPEHFEAYPISQNSVDFMLGLGKNIKDLQVFVGSFSQLQQHCGASEIHFKEHPFNEHYRGIEHERDWMFHVEGYYRSFFAFWKKCQKELKSAF</sequence>
<comment type="cofactor">
    <cofactor evidence="3">
        <name>FAD</name>
        <dbReference type="ChEBI" id="CHEBI:57692"/>
    </cofactor>
    <text evidence="3">Binds 1 FAD per subunit.</text>
</comment>
<dbReference type="InterPro" id="IPR036134">
    <property type="entry name" value="Crypto/Photolyase_FAD-like_sf"/>
</dbReference>
<dbReference type="OrthoDB" id="9772484at2"/>
<dbReference type="GO" id="GO:0003677">
    <property type="term" value="F:DNA binding"/>
    <property type="evidence" value="ECO:0007669"/>
    <property type="project" value="TreeGrafter"/>
</dbReference>
<dbReference type="Gene3D" id="1.25.40.80">
    <property type="match status" value="1"/>
</dbReference>
<dbReference type="Proteomes" id="UP000239366">
    <property type="component" value="Unassembled WGS sequence"/>
</dbReference>
<evidence type="ECO:0000313" key="6">
    <source>
        <dbReference type="Proteomes" id="UP000239366"/>
    </source>
</evidence>
<evidence type="ECO:0000313" key="5">
    <source>
        <dbReference type="EMBL" id="PQJ16122.1"/>
    </source>
</evidence>
<feature type="binding site" evidence="3">
    <location>
        <position position="77"/>
    </location>
    <ligand>
        <name>FAD</name>
        <dbReference type="ChEBI" id="CHEBI:57692"/>
    </ligand>
</feature>
<dbReference type="GO" id="GO:0032922">
    <property type="term" value="P:circadian regulation of gene expression"/>
    <property type="evidence" value="ECO:0007669"/>
    <property type="project" value="TreeGrafter"/>
</dbReference>
<name>A0A2S7T859_9FLAO</name>
<dbReference type="PANTHER" id="PTHR11455">
    <property type="entry name" value="CRYPTOCHROME"/>
    <property type="match status" value="1"/>
</dbReference>
<dbReference type="GO" id="GO:0005737">
    <property type="term" value="C:cytoplasm"/>
    <property type="evidence" value="ECO:0007669"/>
    <property type="project" value="TreeGrafter"/>
</dbReference>
<dbReference type="Pfam" id="PF03441">
    <property type="entry name" value="FAD_binding_7"/>
    <property type="match status" value="1"/>
</dbReference>
<dbReference type="SUPFAM" id="SSF48173">
    <property type="entry name" value="Cryptochrome/photolyase FAD-binding domain"/>
    <property type="match status" value="1"/>
</dbReference>
<accession>A0A2S7T859</accession>
<dbReference type="GO" id="GO:0043153">
    <property type="term" value="P:entrainment of circadian clock by photoperiod"/>
    <property type="evidence" value="ECO:0007669"/>
    <property type="project" value="TreeGrafter"/>
</dbReference>
<evidence type="ECO:0000259" key="4">
    <source>
        <dbReference type="Pfam" id="PF03441"/>
    </source>
</evidence>
<proteinExistence type="predicted"/>